<accession>A0A8C6Z7V1</accession>
<organism evidence="5 6">
    <name type="scientific">Nothoprocta perdicaria</name>
    <name type="common">Chilean tinamou</name>
    <name type="synonym">Crypturus perdicarius</name>
    <dbReference type="NCBI Taxonomy" id="30464"/>
    <lineage>
        <taxon>Eukaryota</taxon>
        <taxon>Metazoa</taxon>
        <taxon>Chordata</taxon>
        <taxon>Craniata</taxon>
        <taxon>Vertebrata</taxon>
        <taxon>Euteleostomi</taxon>
        <taxon>Archelosauria</taxon>
        <taxon>Archosauria</taxon>
        <taxon>Dinosauria</taxon>
        <taxon>Saurischia</taxon>
        <taxon>Theropoda</taxon>
        <taxon>Coelurosauria</taxon>
        <taxon>Aves</taxon>
        <taxon>Palaeognathae</taxon>
        <taxon>Tinamiformes</taxon>
        <taxon>Tinamidae</taxon>
        <taxon>Nothoprocta</taxon>
    </lineage>
</organism>
<dbReference type="Pfam" id="PF24357">
    <property type="entry name" value="TMD0_ABC"/>
    <property type="match status" value="1"/>
</dbReference>
<keyword evidence="3" id="KW-0472">Membrane</keyword>
<sequence length="295" mass="33692">MSSALDKFCGSVFWNSSFLAHADADLPVCFQQTVLVWIPLGFLWIFGPWQLLPMCKHKTKKSSVTKLYIIKQVLAVLLLLTAVAELALTFAEEARHEHPLPVQYTNPSLYIATWILVLVIQDARRFCMRRDSGILFIFWILSLLCGIFPFQSLIRKALQAPISDVPRFVLFYISYGLQLLLFFISGFSDVAAEAKEISKKISVPHSMVIKGYRKPLEMEDLWELKDKDKIKTISAALHKNMKTLLKKAQAEMEKRKRKKKLRESDLDLGNQMNKAQSQDVLVSLISFPSPSISQQ</sequence>
<comment type="subcellular location">
    <subcellularLocation>
        <location evidence="1">Membrane</location>
        <topology evidence="1">Multi-pass membrane protein</topology>
    </subcellularLocation>
</comment>
<evidence type="ECO:0000313" key="5">
    <source>
        <dbReference type="Ensembl" id="ENSNPEP00000011438.1"/>
    </source>
</evidence>
<keyword evidence="6" id="KW-1185">Reference proteome</keyword>
<protein>
    <recommendedName>
        <fullName evidence="4">ABC transporter TMD0 domain-containing protein</fullName>
    </recommendedName>
</protein>
<reference evidence="5" key="1">
    <citation type="submission" date="2025-08" db="UniProtKB">
        <authorList>
            <consortium name="Ensembl"/>
        </authorList>
    </citation>
    <scope>IDENTIFICATION</scope>
</reference>
<dbReference type="Proteomes" id="UP000694420">
    <property type="component" value="Unplaced"/>
</dbReference>
<feature type="region of interest" description="Disordered" evidence="2">
    <location>
        <begin position="253"/>
        <end position="272"/>
    </location>
</feature>
<evidence type="ECO:0000313" key="6">
    <source>
        <dbReference type="Proteomes" id="UP000694420"/>
    </source>
</evidence>
<reference evidence="5" key="2">
    <citation type="submission" date="2025-09" db="UniProtKB">
        <authorList>
            <consortium name="Ensembl"/>
        </authorList>
    </citation>
    <scope>IDENTIFICATION</scope>
</reference>
<keyword evidence="3" id="KW-1133">Transmembrane helix</keyword>
<feature type="domain" description="ABC transporter TMD0" evidence="4">
    <location>
        <begin position="19"/>
        <end position="156"/>
    </location>
</feature>
<evidence type="ECO:0000259" key="4">
    <source>
        <dbReference type="Pfam" id="PF24357"/>
    </source>
</evidence>
<keyword evidence="3" id="KW-0812">Transmembrane</keyword>
<feature type="transmembrane region" description="Helical" evidence="3">
    <location>
        <begin position="132"/>
        <end position="150"/>
    </location>
</feature>
<name>A0A8C6Z7V1_NOTPE</name>
<evidence type="ECO:0000256" key="2">
    <source>
        <dbReference type="SAM" id="MobiDB-lite"/>
    </source>
</evidence>
<dbReference type="AlphaFoldDB" id="A0A8C6Z7V1"/>
<dbReference type="GO" id="GO:0016020">
    <property type="term" value="C:membrane"/>
    <property type="evidence" value="ECO:0007669"/>
    <property type="project" value="UniProtKB-SubCell"/>
</dbReference>
<evidence type="ECO:0000256" key="1">
    <source>
        <dbReference type="ARBA" id="ARBA00004141"/>
    </source>
</evidence>
<evidence type="ECO:0000256" key="3">
    <source>
        <dbReference type="SAM" id="Phobius"/>
    </source>
</evidence>
<feature type="transmembrane region" description="Helical" evidence="3">
    <location>
        <begin position="103"/>
        <end position="120"/>
    </location>
</feature>
<dbReference type="InterPro" id="IPR056227">
    <property type="entry name" value="TMD0_ABC"/>
</dbReference>
<proteinExistence type="predicted"/>
<feature type="transmembrane region" description="Helical" evidence="3">
    <location>
        <begin position="73"/>
        <end position="91"/>
    </location>
</feature>
<dbReference type="Ensembl" id="ENSNPET00000011727.1">
    <property type="protein sequence ID" value="ENSNPEP00000011438.1"/>
    <property type="gene ID" value="ENSNPEG00000008577.1"/>
</dbReference>
<feature type="transmembrane region" description="Helical" evidence="3">
    <location>
        <begin position="170"/>
        <end position="192"/>
    </location>
</feature>
<feature type="transmembrane region" description="Helical" evidence="3">
    <location>
        <begin position="34"/>
        <end position="52"/>
    </location>
</feature>